<keyword evidence="2" id="KW-1185">Reference proteome</keyword>
<evidence type="ECO:0000313" key="2">
    <source>
        <dbReference type="Proteomes" id="UP000468591"/>
    </source>
</evidence>
<proteinExistence type="predicted"/>
<dbReference type="InterPro" id="IPR001343">
    <property type="entry name" value="Hemolysn_Ca-bd"/>
</dbReference>
<name>A0A6P0CAW7_9RHOB</name>
<evidence type="ECO:0000313" key="1">
    <source>
        <dbReference type="EMBL" id="NEK22278.1"/>
    </source>
</evidence>
<gene>
    <name evidence="1" type="ORF">GV827_07670</name>
</gene>
<sequence length="189" mass="19511">MDSSVWSETLSFLENSVSGFNGAFDDLIIGSPNSDPSFVVAQGSAISGSEHGDWFFLSDEGDTFDGGIAMEVLFGMGGNDSLNGGSEKDVIIGGAGNDTINGGEGDEDLAHSEAAVSRFTVQFLSDGSAVVEDRATNGEGTDTVSNLEKLTFETGASIFQNGEFDVLTFNGLATLTDEQVSGVIVAEPG</sequence>
<dbReference type="Pfam" id="PF00353">
    <property type="entry name" value="HemolysinCabind"/>
    <property type="match status" value="1"/>
</dbReference>
<dbReference type="EMBL" id="JAABNT010000003">
    <property type="protein sequence ID" value="NEK22278.1"/>
    <property type="molecule type" value="Genomic_DNA"/>
</dbReference>
<dbReference type="Proteomes" id="UP000468591">
    <property type="component" value="Unassembled WGS sequence"/>
</dbReference>
<dbReference type="Gene3D" id="2.150.10.10">
    <property type="entry name" value="Serralysin-like metalloprotease, C-terminal"/>
    <property type="match status" value="1"/>
</dbReference>
<dbReference type="AlphaFoldDB" id="A0A6P0CAW7"/>
<reference evidence="1 2" key="1">
    <citation type="submission" date="2020-01" db="EMBL/GenBank/DDBJ databases">
        <title>Sulfitobacter sediminilitoris sp. nov., isolated from a tidal flat.</title>
        <authorList>
            <person name="Park S."/>
            <person name="Yoon J.-H."/>
        </authorList>
    </citation>
    <scope>NUCLEOTIDE SEQUENCE [LARGE SCALE GENOMIC DNA]</scope>
    <source>
        <strain evidence="1 2">JBTF-M27</strain>
    </source>
</reference>
<accession>A0A6P0CAW7</accession>
<protein>
    <recommendedName>
        <fullName evidence="3">Calcium-binding protein</fullName>
    </recommendedName>
</protein>
<evidence type="ECO:0008006" key="3">
    <source>
        <dbReference type="Google" id="ProtNLM"/>
    </source>
</evidence>
<organism evidence="1 2">
    <name type="scientific">Sulfitobacter sediminilitoris</name>
    <dbReference type="NCBI Taxonomy" id="2698830"/>
    <lineage>
        <taxon>Bacteria</taxon>
        <taxon>Pseudomonadati</taxon>
        <taxon>Pseudomonadota</taxon>
        <taxon>Alphaproteobacteria</taxon>
        <taxon>Rhodobacterales</taxon>
        <taxon>Roseobacteraceae</taxon>
        <taxon>Sulfitobacter</taxon>
    </lineage>
</organism>
<comment type="caution">
    <text evidence="1">The sequence shown here is derived from an EMBL/GenBank/DDBJ whole genome shotgun (WGS) entry which is preliminary data.</text>
</comment>
<dbReference type="InterPro" id="IPR011049">
    <property type="entry name" value="Serralysin-like_metalloprot_C"/>
</dbReference>
<dbReference type="GO" id="GO:0005509">
    <property type="term" value="F:calcium ion binding"/>
    <property type="evidence" value="ECO:0007669"/>
    <property type="project" value="InterPro"/>
</dbReference>
<dbReference type="PRINTS" id="PR00313">
    <property type="entry name" value="CABNDNGRPT"/>
</dbReference>
<dbReference type="SUPFAM" id="SSF51120">
    <property type="entry name" value="beta-Roll"/>
    <property type="match status" value="1"/>
</dbReference>
<dbReference type="RefSeq" id="WP_164353196.1">
    <property type="nucleotide sequence ID" value="NZ_JAABNT010000003.1"/>
</dbReference>